<proteinExistence type="predicted"/>
<keyword evidence="1" id="KW-0812">Transmembrane</keyword>
<keyword evidence="1" id="KW-1133">Transmembrane helix</keyword>
<keyword evidence="1" id="KW-0472">Membrane</keyword>
<accession>A0A1X9IAQ6</accession>
<protein>
    <submittedName>
        <fullName evidence="2">Uncharacterized protein</fullName>
    </submittedName>
</protein>
<evidence type="ECO:0000256" key="1">
    <source>
        <dbReference type="SAM" id="Phobius"/>
    </source>
</evidence>
<reference evidence="2 3" key="1">
    <citation type="submission" date="2016-05" db="EMBL/GenBank/DDBJ databases">
        <title>A Novel Xanthomonas Oryzae pv. Oryzae Phage Xoo-sp2 as Possible Biocontrol Agent in Plant.</title>
        <authorList>
            <person name="Dong Z."/>
            <person name="Liu J."/>
            <person name="Peng D."/>
        </authorList>
    </citation>
    <scope>NUCLEOTIDE SEQUENCE [LARGE SCALE GENOMIC DNA]</scope>
</reference>
<gene>
    <name evidence="2" type="ORF">Xoosp2_54</name>
</gene>
<keyword evidence="3" id="KW-1185">Reference proteome</keyword>
<name>A0A1X9IAQ6_9CAUD</name>
<evidence type="ECO:0000313" key="3">
    <source>
        <dbReference type="Proteomes" id="UP000223047"/>
    </source>
</evidence>
<feature type="transmembrane region" description="Helical" evidence="1">
    <location>
        <begin position="18"/>
        <end position="38"/>
    </location>
</feature>
<dbReference type="EMBL" id="KX241618">
    <property type="protein sequence ID" value="ANT45276.1"/>
    <property type="molecule type" value="Genomic_DNA"/>
</dbReference>
<sequence length="59" mass="6392">MRENQEKYDDGLNAARGILLALGISLVFWAVVIGAYCLGRAAPDVPHDSPRPVQVVEVT</sequence>
<organism evidence="2 3">
    <name type="scientific">Xanthomonas phage Xoo-sp2</name>
    <dbReference type="NCBI Taxonomy" id="1852622"/>
    <lineage>
        <taxon>Viruses</taxon>
        <taxon>Duplodnaviria</taxon>
        <taxon>Heunggongvirae</taxon>
        <taxon>Uroviricota</taxon>
        <taxon>Caudoviricetes</taxon>
        <taxon>Mesyanzhinovviridae</taxon>
        <taxon>Bradleyvirinae</taxon>
        <taxon>Xooduovirus</taxon>
        <taxon>Xooduovirus Xoosp2</taxon>
    </lineage>
</organism>
<evidence type="ECO:0000313" key="2">
    <source>
        <dbReference type="EMBL" id="ANT45276.1"/>
    </source>
</evidence>
<dbReference type="Proteomes" id="UP000223047">
    <property type="component" value="Segment"/>
</dbReference>